<dbReference type="GO" id="GO:0004177">
    <property type="term" value="F:aminopeptidase activity"/>
    <property type="evidence" value="ECO:0007669"/>
    <property type="project" value="UniProtKB-KW"/>
</dbReference>
<dbReference type="EMBL" id="DXET01000107">
    <property type="protein sequence ID" value="HIX81264.1"/>
    <property type="molecule type" value="Genomic_DNA"/>
</dbReference>
<dbReference type="InterPro" id="IPR050659">
    <property type="entry name" value="Peptidase_M24B"/>
</dbReference>
<dbReference type="SUPFAM" id="SSF55920">
    <property type="entry name" value="Creatinase/aminopeptidase"/>
    <property type="match status" value="1"/>
</dbReference>
<name>A0A9D1XL03_9FIRM</name>
<evidence type="ECO:0000313" key="2">
    <source>
        <dbReference type="EMBL" id="HIX81264.1"/>
    </source>
</evidence>
<evidence type="ECO:0000259" key="1">
    <source>
        <dbReference type="Pfam" id="PF00557"/>
    </source>
</evidence>
<dbReference type="PANTHER" id="PTHR46112:SF2">
    <property type="entry name" value="XAA-PRO AMINOPEPTIDASE P-RELATED"/>
    <property type="match status" value="1"/>
</dbReference>
<organism evidence="2 3">
    <name type="scientific">Candidatus Erysipelatoclostridium merdavium</name>
    <dbReference type="NCBI Taxonomy" id="2838566"/>
    <lineage>
        <taxon>Bacteria</taxon>
        <taxon>Bacillati</taxon>
        <taxon>Bacillota</taxon>
        <taxon>Erysipelotrichia</taxon>
        <taxon>Erysipelotrichales</taxon>
        <taxon>Erysipelotrichales incertae sedis</taxon>
    </lineage>
</organism>
<accession>A0A9D1XL03</accession>
<reference evidence="2" key="2">
    <citation type="submission" date="2021-04" db="EMBL/GenBank/DDBJ databases">
        <authorList>
            <person name="Gilroy R."/>
        </authorList>
    </citation>
    <scope>NUCLEOTIDE SEQUENCE</scope>
    <source>
        <strain evidence="2">ChiGjej1B1-14440</strain>
    </source>
</reference>
<proteinExistence type="predicted"/>
<feature type="domain" description="Peptidase M24" evidence="1">
    <location>
        <begin position="3"/>
        <end position="217"/>
    </location>
</feature>
<gene>
    <name evidence="2" type="ORF">H9980_04735</name>
</gene>
<comment type="caution">
    <text evidence="2">The sequence shown here is derived from an EMBL/GenBank/DDBJ whole genome shotgun (WGS) entry which is preliminary data.</text>
</comment>
<evidence type="ECO:0000313" key="3">
    <source>
        <dbReference type="Proteomes" id="UP000886724"/>
    </source>
</evidence>
<dbReference type="CDD" id="cd01066">
    <property type="entry name" value="APP_MetAP"/>
    <property type="match status" value="1"/>
</dbReference>
<keyword evidence="2" id="KW-0378">Hydrolase</keyword>
<sequence>MEYKEVQKIAKDTMNYIQKVIKPGMNLIEVRRLCEDKMLELGADSFWYWDVGAFIFSGDETTISVSGKRYQTANKVIQKNDIITIDLSPQNNNIWGDFARTIIIENEKVVENIDEIQNLEWKNGLKMEEILHTKLLEFVTVNTTFEELYFYMNNFIKKQGFINLDFLGNLGRSIVTKSDDRIYIEKGNHKKLSEVKYFTFEPHISIPDSHYGYKKETIYYFQDDKLQSL</sequence>
<dbReference type="InterPro" id="IPR036005">
    <property type="entry name" value="Creatinase/aminopeptidase-like"/>
</dbReference>
<keyword evidence="2" id="KW-0645">Protease</keyword>
<dbReference type="AlphaFoldDB" id="A0A9D1XL03"/>
<dbReference type="Gene3D" id="3.90.230.10">
    <property type="entry name" value="Creatinase/methionine aminopeptidase superfamily"/>
    <property type="match status" value="1"/>
</dbReference>
<dbReference type="PANTHER" id="PTHR46112">
    <property type="entry name" value="AMINOPEPTIDASE"/>
    <property type="match status" value="1"/>
</dbReference>
<dbReference type="Pfam" id="PF00557">
    <property type="entry name" value="Peptidase_M24"/>
    <property type="match status" value="1"/>
</dbReference>
<keyword evidence="2" id="KW-0031">Aminopeptidase</keyword>
<dbReference type="InterPro" id="IPR000994">
    <property type="entry name" value="Pept_M24"/>
</dbReference>
<protein>
    <submittedName>
        <fullName evidence="2">Aminopeptidase P family protein</fullName>
    </submittedName>
</protein>
<reference evidence="2" key="1">
    <citation type="journal article" date="2021" name="PeerJ">
        <title>Extensive microbial diversity within the chicken gut microbiome revealed by metagenomics and culture.</title>
        <authorList>
            <person name="Gilroy R."/>
            <person name="Ravi A."/>
            <person name="Getino M."/>
            <person name="Pursley I."/>
            <person name="Horton D.L."/>
            <person name="Alikhan N.F."/>
            <person name="Baker D."/>
            <person name="Gharbi K."/>
            <person name="Hall N."/>
            <person name="Watson M."/>
            <person name="Adriaenssens E.M."/>
            <person name="Foster-Nyarko E."/>
            <person name="Jarju S."/>
            <person name="Secka A."/>
            <person name="Antonio M."/>
            <person name="Oren A."/>
            <person name="Chaudhuri R.R."/>
            <person name="La Ragione R."/>
            <person name="Hildebrand F."/>
            <person name="Pallen M.J."/>
        </authorList>
    </citation>
    <scope>NUCLEOTIDE SEQUENCE</scope>
    <source>
        <strain evidence="2">ChiGjej1B1-14440</strain>
    </source>
</reference>
<dbReference type="Proteomes" id="UP000886724">
    <property type="component" value="Unassembled WGS sequence"/>
</dbReference>